<dbReference type="AlphaFoldDB" id="A0A392RDM1"/>
<sequence>MLQTKPKLFVKPTLEESLHLEDVEAISNVLKERHSSHELVAQALDSRGFRVSNSLVMQILKRFSNDWVPAFGFFIWAKTQTPYVHSPEVYNLMVDILGKSKEFDLMWDLVKEMKGLEG</sequence>
<evidence type="ECO:0000256" key="1">
    <source>
        <dbReference type="ARBA" id="ARBA00022737"/>
    </source>
</evidence>
<organism evidence="2 3">
    <name type="scientific">Trifolium medium</name>
    <dbReference type="NCBI Taxonomy" id="97028"/>
    <lineage>
        <taxon>Eukaryota</taxon>
        <taxon>Viridiplantae</taxon>
        <taxon>Streptophyta</taxon>
        <taxon>Embryophyta</taxon>
        <taxon>Tracheophyta</taxon>
        <taxon>Spermatophyta</taxon>
        <taxon>Magnoliopsida</taxon>
        <taxon>eudicotyledons</taxon>
        <taxon>Gunneridae</taxon>
        <taxon>Pentapetalae</taxon>
        <taxon>rosids</taxon>
        <taxon>fabids</taxon>
        <taxon>Fabales</taxon>
        <taxon>Fabaceae</taxon>
        <taxon>Papilionoideae</taxon>
        <taxon>50 kb inversion clade</taxon>
        <taxon>NPAAA clade</taxon>
        <taxon>Hologalegina</taxon>
        <taxon>IRL clade</taxon>
        <taxon>Trifolieae</taxon>
        <taxon>Trifolium</taxon>
    </lineage>
</organism>
<evidence type="ECO:0000313" key="2">
    <source>
        <dbReference type="EMBL" id="MCI34124.1"/>
    </source>
</evidence>
<dbReference type="InterPro" id="IPR044578">
    <property type="entry name" value="BIR6-like"/>
</dbReference>
<dbReference type="InterPro" id="IPR011990">
    <property type="entry name" value="TPR-like_helical_dom_sf"/>
</dbReference>
<dbReference type="PANTHER" id="PTHR47003:SF2">
    <property type="entry name" value="OS01G0970900 PROTEIN"/>
    <property type="match status" value="1"/>
</dbReference>
<comment type="caution">
    <text evidence="2">The sequence shown here is derived from an EMBL/GenBank/DDBJ whole genome shotgun (WGS) entry which is preliminary data.</text>
</comment>
<dbReference type="EMBL" id="LXQA010210798">
    <property type="protein sequence ID" value="MCI34124.1"/>
    <property type="molecule type" value="Genomic_DNA"/>
</dbReference>
<dbReference type="GO" id="GO:0008380">
    <property type="term" value="P:RNA splicing"/>
    <property type="evidence" value="ECO:0007669"/>
    <property type="project" value="InterPro"/>
</dbReference>
<protein>
    <submittedName>
        <fullName evidence="2">Pentatricopeptide repeat-containing protein</fullName>
    </submittedName>
</protein>
<dbReference type="PANTHER" id="PTHR47003">
    <property type="entry name" value="OS01G0970900 PROTEIN"/>
    <property type="match status" value="1"/>
</dbReference>
<feature type="non-terminal residue" evidence="2">
    <location>
        <position position="118"/>
    </location>
</feature>
<dbReference type="NCBIfam" id="TIGR00756">
    <property type="entry name" value="PPR"/>
    <property type="match status" value="1"/>
</dbReference>
<dbReference type="InterPro" id="IPR002885">
    <property type="entry name" value="PPR_rpt"/>
</dbReference>
<reference evidence="2 3" key="1">
    <citation type="journal article" date="2018" name="Front. Plant Sci.">
        <title>Red Clover (Trifolium pratense) and Zigzag Clover (T. medium) - A Picture of Genomic Similarities and Differences.</title>
        <authorList>
            <person name="Dluhosova J."/>
            <person name="Istvanek J."/>
            <person name="Nedelnik J."/>
            <person name="Repkova J."/>
        </authorList>
    </citation>
    <scope>NUCLEOTIDE SEQUENCE [LARGE SCALE GENOMIC DNA]</scope>
    <source>
        <strain evidence="3">cv. 10/8</strain>
        <tissue evidence="2">Leaf</tissue>
    </source>
</reference>
<keyword evidence="1" id="KW-0677">Repeat</keyword>
<dbReference type="Proteomes" id="UP000265520">
    <property type="component" value="Unassembled WGS sequence"/>
</dbReference>
<name>A0A392RDM1_9FABA</name>
<dbReference type="Gene3D" id="1.25.40.10">
    <property type="entry name" value="Tetratricopeptide repeat domain"/>
    <property type="match status" value="1"/>
</dbReference>
<accession>A0A392RDM1</accession>
<keyword evidence="3" id="KW-1185">Reference proteome</keyword>
<evidence type="ECO:0000313" key="3">
    <source>
        <dbReference type="Proteomes" id="UP000265520"/>
    </source>
</evidence>
<proteinExistence type="predicted"/>